<sequence>MSETEEYRKFKDPNKLKRSFSTFLLYAMENLQPLQKETEFSEAKFGVIAKELSQRFRNLSDETLKGISHRVLEHPLEFSSIIEDFEFTEEPKRKKMKKDPNAPKRNMTPYFLFSISARPEMQKENPSANFGQIARLLSGKFNSLPAEEKEVWKAKADEDKVRYEKEMAVYRQTNPA</sequence>
<dbReference type="EMBL" id="CAKOGP040001747">
    <property type="protein sequence ID" value="CAJ1948607.1"/>
    <property type="molecule type" value="Genomic_DNA"/>
</dbReference>
<evidence type="ECO:0000256" key="2">
    <source>
        <dbReference type="PROSITE-ProRule" id="PRU00267"/>
    </source>
</evidence>
<dbReference type="PRINTS" id="PR00886">
    <property type="entry name" value="HIGHMOBLTY12"/>
</dbReference>
<dbReference type="PROSITE" id="PS50118">
    <property type="entry name" value="HMG_BOX_2"/>
    <property type="match status" value="1"/>
</dbReference>
<evidence type="ECO:0000259" key="3">
    <source>
        <dbReference type="PROSITE" id="PS50118"/>
    </source>
</evidence>
<reference evidence="4" key="1">
    <citation type="submission" date="2023-08" db="EMBL/GenBank/DDBJ databases">
        <authorList>
            <person name="Audoor S."/>
            <person name="Bilcke G."/>
        </authorList>
    </citation>
    <scope>NUCLEOTIDE SEQUENCE</scope>
</reference>
<organism evidence="4 5">
    <name type="scientific">Cylindrotheca closterium</name>
    <dbReference type="NCBI Taxonomy" id="2856"/>
    <lineage>
        <taxon>Eukaryota</taxon>
        <taxon>Sar</taxon>
        <taxon>Stramenopiles</taxon>
        <taxon>Ochrophyta</taxon>
        <taxon>Bacillariophyta</taxon>
        <taxon>Bacillariophyceae</taxon>
        <taxon>Bacillariophycidae</taxon>
        <taxon>Bacillariales</taxon>
        <taxon>Bacillariaceae</taxon>
        <taxon>Cylindrotheca</taxon>
    </lineage>
</organism>
<evidence type="ECO:0000256" key="1">
    <source>
        <dbReference type="ARBA" id="ARBA00023125"/>
    </source>
</evidence>
<dbReference type="GO" id="GO:0005634">
    <property type="term" value="C:nucleus"/>
    <property type="evidence" value="ECO:0007669"/>
    <property type="project" value="UniProtKB-UniRule"/>
</dbReference>
<keyword evidence="1 2" id="KW-0238">DNA-binding</keyword>
<keyword evidence="2" id="KW-0539">Nucleus</keyword>
<dbReference type="SMART" id="SM00398">
    <property type="entry name" value="HMG"/>
    <property type="match status" value="2"/>
</dbReference>
<proteinExistence type="predicted"/>
<feature type="domain" description="HMG box" evidence="3">
    <location>
        <begin position="103"/>
        <end position="171"/>
    </location>
</feature>
<name>A0AAD2FPR4_9STRA</name>
<comment type="caution">
    <text evidence="4">The sequence shown here is derived from an EMBL/GenBank/DDBJ whole genome shotgun (WGS) entry which is preliminary data.</text>
</comment>
<protein>
    <recommendedName>
        <fullName evidence="3">HMG box domain-containing protein</fullName>
    </recommendedName>
</protein>
<dbReference type="InterPro" id="IPR050342">
    <property type="entry name" value="HMGB"/>
</dbReference>
<dbReference type="Pfam" id="PF00505">
    <property type="entry name" value="HMG_box"/>
    <property type="match status" value="1"/>
</dbReference>
<evidence type="ECO:0000313" key="4">
    <source>
        <dbReference type="EMBL" id="CAJ1948607.1"/>
    </source>
</evidence>
<gene>
    <name evidence="4" type="ORF">CYCCA115_LOCUS11701</name>
</gene>
<dbReference type="AlphaFoldDB" id="A0AAD2FPR4"/>
<dbReference type="GO" id="GO:0003677">
    <property type="term" value="F:DNA binding"/>
    <property type="evidence" value="ECO:0007669"/>
    <property type="project" value="UniProtKB-UniRule"/>
</dbReference>
<feature type="DNA-binding region" description="HMG box" evidence="2">
    <location>
        <begin position="103"/>
        <end position="171"/>
    </location>
</feature>
<accession>A0AAD2FPR4</accession>
<keyword evidence="5" id="KW-1185">Reference proteome</keyword>
<dbReference type="Gene3D" id="1.10.30.10">
    <property type="entry name" value="High mobility group box domain"/>
    <property type="match status" value="2"/>
</dbReference>
<dbReference type="Proteomes" id="UP001295423">
    <property type="component" value="Unassembled WGS sequence"/>
</dbReference>
<dbReference type="SUPFAM" id="SSF47095">
    <property type="entry name" value="HMG-box"/>
    <property type="match status" value="2"/>
</dbReference>
<dbReference type="InterPro" id="IPR036910">
    <property type="entry name" value="HMG_box_dom_sf"/>
</dbReference>
<evidence type="ECO:0000313" key="5">
    <source>
        <dbReference type="Proteomes" id="UP001295423"/>
    </source>
</evidence>
<dbReference type="InterPro" id="IPR009071">
    <property type="entry name" value="HMG_box_dom"/>
</dbReference>
<dbReference type="PANTHER" id="PTHR48112">
    <property type="entry name" value="HIGH MOBILITY GROUP PROTEIN DSP1"/>
    <property type="match status" value="1"/>
</dbReference>